<dbReference type="OrthoDB" id="773291at2759"/>
<sequence length="175" mass="18956">MGSSFLILNTIISLAITLVKGDAGLIQKTCKTTKYYDLCVSSLKSEPTSADSDTKGLAMIMAGVGTANATATSTFLSSQLLTTTNDVIMKKVLRECSDKYAHATDALQASVEDFVSELYDYVYLHVMAAADYPNACRNAFRRYPGLVYPQEIARRGDGLKHICEVVLGIVDHLAS</sequence>
<evidence type="ECO:0000256" key="3">
    <source>
        <dbReference type="ARBA" id="ARBA00023180"/>
    </source>
</evidence>
<dbReference type="InterPro" id="IPR006501">
    <property type="entry name" value="Pectinesterase_inhib_dom"/>
</dbReference>
<feature type="signal peptide" evidence="5">
    <location>
        <begin position="1"/>
        <end position="21"/>
    </location>
</feature>
<evidence type="ECO:0000313" key="8">
    <source>
        <dbReference type="Proteomes" id="UP000436088"/>
    </source>
</evidence>
<protein>
    <submittedName>
        <fullName evidence="7">Cell wall / vacuolar inhibitor of fructosidase 2</fullName>
    </submittedName>
</protein>
<keyword evidence="8" id="KW-1185">Reference proteome</keyword>
<feature type="chain" id="PRO_5025676583" evidence="5">
    <location>
        <begin position="22"/>
        <end position="175"/>
    </location>
</feature>
<comment type="caution">
    <text evidence="7">The sequence shown here is derived from an EMBL/GenBank/DDBJ whole genome shotgun (WGS) entry which is preliminary data.</text>
</comment>
<dbReference type="SUPFAM" id="SSF101148">
    <property type="entry name" value="Plant invertase/pectin methylesterase inhibitor"/>
    <property type="match status" value="1"/>
</dbReference>
<keyword evidence="2" id="KW-1015">Disulfide bond</keyword>
<reference evidence="7" key="1">
    <citation type="submission" date="2019-09" db="EMBL/GenBank/DDBJ databases">
        <title>Draft genome information of white flower Hibiscus syriacus.</title>
        <authorList>
            <person name="Kim Y.-M."/>
        </authorList>
    </citation>
    <scope>NUCLEOTIDE SEQUENCE [LARGE SCALE GENOMIC DNA]</scope>
    <source>
        <strain evidence="7">YM2019G1</strain>
    </source>
</reference>
<dbReference type="FunFam" id="1.20.140.40:FF:000011">
    <property type="entry name" value="Cell wall / vacuolar inhibitor of fructosidase 2"/>
    <property type="match status" value="1"/>
</dbReference>
<evidence type="ECO:0000259" key="6">
    <source>
        <dbReference type="SMART" id="SM00856"/>
    </source>
</evidence>
<dbReference type="GO" id="GO:0004857">
    <property type="term" value="F:enzyme inhibitor activity"/>
    <property type="evidence" value="ECO:0007669"/>
    <property type="project" value="InterPro"/>
</dbReference>
<feature type="domain" description="Pectinesterase inhibitor" evidence="6">
    <location>
        <begin position="21"/>
        <end position="169"/>
    </location>
</feature>
<dbReference type="AlphaFoldDB" id="A0A6A3D564"/>
<accession>A0A6A3D564</accession>
<evidence type="ECO:0000256" key="1">
    <source>
        <dbReference type="ARBA" id="ARBA00022729"/>
    </source>
</evidence>
<keyword evidence="1 5" id="KW-0732">Signal</keyword>
<comment type="similarity">
    <text evidence="4">Belongs to the PMEI family.</text>
</comment>
<dbReference type="NCBIfam" id="TIGR01614">
    <property type="entry name" value="PME_inhib"/>
    <property type="match status" value="1"/>
</dbReference>
<evidence type="ECO:0000313" key="7">
    <source>
        <dbReference type="EMBL" id="KAE8735797.1"/>
    </source>
</evidence>
<dbReference type="CDD" id="cd14859">
    <property type="entry name" value="PMEI_like"/>
    <property type="match status" value="1"/>
</dbReference>
<dbReference type="SMART" id="SM00856">
    <property type="entry name" value="PMEI"/>
    <property type="match status" value="1"/>
</dbReference>
<name>A0A6A3D564_HIBSY</name>
<dbReference type="PANTHER" id="PTHR35357">
    <property type="entry name" value="OS02G0537100 PROTEIN"/>
    <property type="match status" value="1"/>
</dbReference>
<dbReference type="EMBL" id="VEPZ02000031">
    <property type="protein sequence ID" value="KAE8735797.1"/>
    <property type="molecule type" value="Genomic_DNA"/>
</dbReference>
<dbReference type="Pfam" id="PF04043">
    <property type="entry name" value="PMEI"/>
    <property type="match status" value="1"/>
</dbReference>
<organism evidence="7 8">
    <name type="scientific">Hibiscus syriacus</name>
    <name type="common">Rose of Sharon</name>
    <dbReference type="NCBI Taxonomy" id="106335"/>
    <lineage>
        <taxon>Eukaryota</taxon>
        <taxon>Viridiplantae</taxon>
        <taxon>Streptophyta</taxon>
        <taxon>Embryophyta</taxon>
        <taxon>Tracheophyta</taxon>
        <taxon>Spermatophyta</taxon>
        <taxon>Magnoliopsida</taxon>
        <taxon>eudicotyledons</taxon>
        <taxon>Gunneridae</taxon>
        <taxon>Pentapetalae</taxon>
        <taxon>rosids</taxon>
        <taxon>malvids</taxon>
        <taxon>Malvales</taxon>
        <taxon>Malvaceae</taxon>
        <taxon>Malvoideae</taxon>
        <taxon>Hibiscus</taxon>
    </lineage>
</organism>
<dbReference type="PANTHER" id="PTHR35357:SF8">
    <property type="entry name" value="OS01G0111000 PROTEIN"/>
    <property type="match status" value="1"/>
</dbReference>
<keyword evidence="3" id="KW-0325">Glycoprotein</keyword>
<evidence type="ECO:0000256" key="2">
    <source>
        <dbReference type="ARBA" id="ARBA00023157"/>
    </source>
</evidence>
<evidence type="ECO:0000256" key="5">
    <source>
        <dbReference type="SAM" id="SignalP"/>
    </source>
</evidence>
<dbReference type="Proteomes" id="UP000436088">
    <property type="component" value="Unassembled WGS sequence"/>
</dbReference>
<gene>
    <name evidence="7" type="ORF">F3Y22_tig00000329pilonHSYRG00013</name>
</gene>
<proteinExistence type="inferred from homology"/>
<evidence type="ECO:0000256" key="4">
    <source>
        <dbReference type="ARBA" id="ARBA00038471"/>
    </source>
</evidence>
<dbReference type="Gene3D" id="1.20.140.40">
    <property type="entry name" value="Invertase/pectin methylesterase inhibitor family protein"/>
    <property type="match status" value="1"/>
</dbReference>
<dbReference type="InterPro" id="IPR035513">
    <property type="entry name" value="Invertase/methylesterase_inhib"/>
</dbReference>